<dbReference type="GO" id="GO:0005789">
    <property type="term" value="C:endoplasmic reticulum membrane"/>
    <property type="evidence" value="ECO:0007669"/>
    <property type="project" value="UniProtKB-SubCell"/>
</dbReference>
<evidence type="ECO:0000313" key="7">
    <source>
        <dbReference type="WBParaSite" id="mrna-Wban_09358"/>
    </source>
</evidence>
<evidence type="ECO:0000256" key="2">
    <source>
        <dbReference type="ARBA" id="ARBA00022692"/>
    </source>
</evidence>
<dbReference type="PANTHER" id="PTHR20661:SF0">
    <property type="entry name" value="PHOSPHATIDYLINOSITOL-GLYCAN BIOSYNTHESIS CLASS W PROTEIN"/>
    <property type="match status" value="1"/>
</dbReference>
<feature type="transmembrane region" description="Helical" evidence="5">
    <location>
        <begin position="103"/>
        <end position="121"/>
    </location>
</feature>
<dbReference type="InterPro" id="IPR009447">
    <property type="entry name" value="PIGW/GWT1"/>
</dbReference>
<feature type="transmembrane region" description="Helical" evidence="5">
    <location>
        <begin position="321"/>
        <end position="342"/>
    </location>
</feature>
<proteinExistence type="inferred from homology"/>
<feature type="transmembrane region" description="Helical" evidence="5">
    <location>
        <begin position="477"/>
        <end position="497"/>
    </location>
</feature>
<keyword evidence="5" id="KW-0808">Transferase</keyword>
<comment type="function">
    <text evidence="5">A acetyltransferase, which acetylates the inositol ring of phosphatidylinositol during biosynthesis of GPI-anchor.</text>
</comment>
<evidence type="ECO:0000256" key="3">
    <source>
        <dbReference type="ARBA" id="ARBA00022989"/>
    </source>
</evidence>
<comment type="pathway">
    <text evidence="5">Glycolipid biosynthesis; glycosylphosphatidylinositol-anchor biosynthesis.</text>
</comment>
<evidence type="ECO:0000256" key="4">
    <source>
        <dbReference type="ARBA" id="ARBA00023136"/>
    </source>
</evidence>
<keyword evidence="5" id="KW-0256">Endoplasmic reticulum</keyword>
<name>A0AAF5Q427_WUCBA</name>
<feature type="transmembrane region" description="Helical" evidence="5">
    <location>
        <begin position="273"/>
        <end position="294"/>
    </location>
</feature>
<dbReference type="Proteomes" id="UP000093561">
    <property type="component" value="Unassembled WGS sequence"/>
</dbReference>
<keyword evidence="4 5" id="KW-0472">Membrane</keyword>
<dbReference type="Pfam" id="PF06423">
    <property type="entry name" value="GWT1"/>
    <property type="match status" value="1"/>
</dbReference>
<accession>A0AAF5Q427</accession>
<protein>
    <recommendedName>
        <fullName evidence="5">Phosphatidylinositol-glycan biosynthesis class W protein</fullName>
        <ecNumber evidence="5">2.3.-.-</ecNumber>
    </recommendedName>
</protein>
<keyword evidence="5" id="KW-0337">GPI-anchor biosynthesis</keyword>
<reference evidence="6" key="2">
    <citation type="journal article" date="2016" name="Mol. Ecol.">
        <title>Population genomics of the filarial nematode parasite Wuchereria bancrofti from mosquitoes.</title>
        <authorList>
            <person name="Small S.T."/>
            <person name="Reimer L.J."/>
            <person name="Tisch D.J."/>
            <person name="King C.L."/>
            <person name="Christensen B.M."/>
            <person name="Siba P.M."/>
            <person name="Kazura J.W."/>
            <person name="Serre D."/>
            <person name="Zimmerman P.A."/>
        </authorList>
    </citation>
    <scope>NUCLEOTIDE SEQUENCE</scope>
    <source>
        <strain evidence="6">pt0022</strain>
    </source>
</reference>
<feature type="transmembrane region" description="Helical" evidence="5">
    <location>
        <begin position="21"/>
        <end position="45"/>
    </location>
</feature>
<comment type="subcellular location">
    <subcellularLocation>
        <location evidence="5">Endoplasmic reticulum membrane</location>
        <topology evidence="5">Multi-pass membrane protein</topology>
    </subcellularLocation>
    <subcellularLocation>
        <location evidence="1">Membrane</location>
        <topology evidence="1">Multi-pass membrane protein</topology>
    </subcellularLocation>
</comment>
<dbReference type="EC" id="2.3.-.-" evidence="5"/>
<dbReference type="GO" id="GO:0032216">
    <property type="term" value="F:glucosaminyl-phosphatidylinositol O-acyltransferase activity"/>
    <property type="evidence" value="ECO:0007669"/>
    <property type="project" value="TreeGrafter"/>
</dbReference>
<feature type="transmembrane region" description="Helical" evidence="5">
    <location>
        <begin position="230"/>
        <end position="246"/>
    </location>
</feature>
<dbReference type="AlphaFoldDB" id="A0AAF5Q427"/>
<evidence type="ECO:0000313" key="6">
    <source>
        <dbReference type="Proteomes" id="UP000093561"/>
    </source>
</evidence>
<feature type="transmembrane region" description="Helical" evidence="5">
    <location>
        <begin position="51"/>
        <end position="71"/>
    </location>
</feature>
<dbReference type="GO" id="GO:0006506">
    <property type="term" value="P:GPI anchor biosynthetic process"/>
    <property type="evidence" value="ECO:0007669"/>
    <property type="project" value="UniProtKB-KW"/>
</dbReference>
<dbReference type="GO" id="GO:0072659">
    <property type="term" value="P:protein localization to plasma membrane"/>
    <property type="evidence" value="ECO:0007669"/>
    <property type="project" value="TreeGrafter"/>
</dbReference>
<comment type="similarity">
    <text evidence="5">Belongs to the PIGW family.</text>
</comment>
<keyword evidence="5" id="KW-0012">Acyltransferase</keyword>
<reference evidence="7" key="3">
    <citation type="submission" date="2024-02" db="UniProtKB">
        <authorList>
            <consortium name="WormBaseParasite"/>
        </authorList>
    </citation>
    <scope>IDENTIFICATION</scope>
    <source>
        <strain evidence="7">pt0022</strain>
    </source>
</reference>
<feature type="transmembrane region" description="Helical" evidence="5">
    <location>
        <begin position="180"/>
        <end position="201"/>
    </location>
</feature>
<sequence length="530" mass="61257">MSIILRNTAVPGMLCIFPCTLRIGSWLTFVLDLLLIVFPVVLTLTLFSDHILLLLLAQTITLLTFVVVLICDQCFMKRRKRTYCDLFHQINDDHYSPTKFVTYMRLYGFLATAGAILSVDFDVFPRRFAKTSIFGRSVMDLGTATFVYCFAVVDVFRHYPGRVKHVTQKQWYCSLKPSSSAVLIMLGIARTFLLHFTNYQYQISEYGIYWNFFITLGLLRFLVDFLGRRYHLLLGIIIAFTYQYFLTKQNLQEYLISNETKRKDFVSKNREGIFSFFGYLSIYYLASAIANFLFTATSHQEYCDPNMNCSVTERRKRIKVWFYRSFQLLLLTVVIFLAQEFAIKLVGPPSRRIANVPYILEMMSTLELFMNETFQVVFHNIYLCSYLFVQLLQSWASQISGFHNKLNKKANTAENGRMEMHSETKIVLGDDENPLEVLKPFLVDSINEQGLLFFLLANILTGLVNKSINTSSVKNHYHATAIITVYMCSCVTLVHLFTRLQKKVNCKSALCGIIFFRNKNSLLCPSISLP</sequence>
<evidence type="ECO:0000256" key="5">
    <source>
        <dbReference type="RuleBase" id="RU280819"/>
    </source>
</evidence>
<reference evidence="6" key="1">
    <citation type="submission" date="2015-03" db="EMBL/GenBank/DDBJ databases">
        <title>Wuchereria bancrofti Genome Sequencing Papua New Guinea Strain.</title>
        <authorList>
            <person name="Small S.T."/>
            <person name="Serre D."/>
            <person name="Zimmerman P.A."/>
        </authorList>
    </citation>
    <scope>NUCLEOTIDE SEQUENCE [LARGE SCALE GENOMIC DNA]</scope>
    <source>
        <strain evidence="6">pt0022</strain>
    </source>
</reference>
<keyword evidence="2 5" id="KW-0812">Transmembrane</keyword>
<dbReference type="PANTHER" id="PTHR20661">
    <property type="entry name" value="PHOSPHATIDYLINOSITOL-GLYCAN BIOSYNTHESIS CLASS W PROTEIN"/>
    <property type="match status" value="1"/>
</dbReference>
<feature type="transmembrane region" description="Helical" evidence="5">
    <location>
        <begin position="141"/>
        <end position="159"/>
    </location>
</feature>
<evidence type="ECO:0000256" key="1">
    <source>
        <dbReference type="ARBA" id="ARBA00004141"/>
    </source>
</evidence>
<dbReference type="WBParaSite" id="mrna-Wban_09358">
    <property type="protein sequence ID" value="mrna-Wban_09358"/>
    <property type="gene ID" value="Wban_09358"/>
</dbReference>
<organism evidence="6 7">
    <name type="scientific">Wuchereria bancrofti</name>
    <dbReference type="NCBI Taxonomy" id="6293"/>
    <lineage>
        <taxon>Eukaryota</taxon>
        <taxon>Metazoa</taxon>
        <taxon>Ecdysozoa</taxon>
        <taxon>Nematoda</taxon>
        <taxon>Chromadorea</taxon>
        <taxon>Rhabditida</taxon>
        <taxon>Spirurina</taxon>
        <taxon>Spiruromorpha</taxon>
        <taxon>Filarioidea</taxon>
        <taxon>Onchocercidae</taxon>
        <taxon>Wuchereria</taxon>
    </lineage>
</organism>
<feature type="transmembrane region" description="Helical" evidence="5">
    <location>
        <begin position="207"/>
        <end position="223"/>
    </location>
</feature>
<keyword evidence="3 5" id="KW-1133">Transmembrane helix</keyword>